<reference evidence="2" key="2">
    <citation type="journal article" date="2024" name="Plant">
        <title>Genomic evolution and insights into agronomic trait innovations of Sesamum species.</title>
        <authorList>
            <person name="Miao H."/>
            <person name="Wang L."/>
            <person name="Qu L."/>
            <person name="Liu H."/>
            <person name="Sun Y."/>
            <person name="Le M."/>
            <person name="Wang Q."/>
            <person name="Wei S."/>
            <person name="Zheng Y."/>
            <person name="Lin W."/>
            <person name="Duan Y."/>
            <person name="Cao H."/>
            <person name="Xiong S."/>
            <person name="Wang X."/>
            <person name="Wei L."/>
            <person name="Li C."/>
            <person name="Ma Q."/>
            <person name="Ju M."/>
            <person name="Zhao R."/>
            <person name="Li G."/>
            <person name="Mu C."/>
            <person name="Tian Q."/>
            <person name="Mei H."/>
            <person name="Zhang T."/>
            <person name="Gao T."/>
            <person name="Zhang H."/>
        </authorList>
    </citation>
    <scope>NUCLEOTIDE SEQUENCE</scope>
    <source>
        <strain evidence="2">G02</strain>
    </source>
</reference>
<comment type="caution">
    <text evidence="2">The sequence shown here is derived from an EMBL/GenBank/DDBJ whole genome shotgun (WGS) entry which is preliminary data.</text>
</comment>
<dbReference type="EMBL" id="JACGWJ010000002">
    <property type="protein sequence ID" value="KAL0436063.1"/>
    <property type="molecule type" value="Genomic_DNA"/>
</dbReference>
<keyword evidence="1" id="KW-0732">Signal</keyword>
<name>A0AAW2W372_SESRA</name>
<evidence type="ECO:0000313" key="2">
    <source>
        <dbReference type="EMBL" id="KAL0436063.1"/>
    </source>
</evidence>
<feature type="chain" id="PRO_5043565320" evidence="1">
    <location>
        <begin position="23"/>
        <end position="57"/>
    </location>
</feature>
<reference evidence="2" key="1">
    <citation type="submission" date="2020-06" db="EMBL/GenBank/DDBJ databases">
        <authorList>
            <person name="Li T."/>
            <person name="Hu X."/>
            <person name="Zhang T."/>
            <person name="Song X."/>
            <person name="Zhang H."/>
            <person name="Dai N."/>
            <person name="Sheng W."/>
            <person name="Hou X."/>
            <person name="Wei L."/>
        </authorList>
    </citation>
    <scope>NUCLEOTIDE SEQUENCE</scope>
    <source>
        <strain evidence="2">G02</strain>
        <tissue evidence="2">Leaf</tissue>
    </source>
</reference>
<protein>
    <submittedName>
        <fullName evidence="2">Uncharacterized protein</fullName>
    </submittedName>
</protein>
<dbReference type="AlphaFoldDB" id="A0AAW2W372"/>
<proteinExistence type="predicted"/>
<gene>
    <name evidence="2" type="ORF">Sradi_0314200</name>
</gene>
<feature type="signal peptide" evidence="1">
    <location>
        <begin position="1"/>
        <end position="22"/>
    </location>
</feature>
<sequence length="57" mass="6131">MAATSGVRICLLVVLLLEAIFAIQLQVYSPFPFSSSFTAFHAMFKSNSPGHLTSLAV</sequence>
<evidence type="ECO:0000256" key="1">
    <source>
        <dbReference type="SAM" id="SignalP"/>
    </source>
</evidence>
<accession>A0AAW2W372</accession>
<organism evidence="2">
    <name type="scientific">Sesamum radiatum</name>
    <name type="common">Black benniseed</name>
    <dbReference type="NCBI Taxonomy" id="300843"/>
    <lineage>
        <taxon>Eukaryota</taxon>
        <taxon>Viridiplantae</taxon>
        <taxon>Streptophyta</taxon>
        <taxon>Embryophyta</taxon>
        <taxon>Tracheophyta</taxon>
        <taxon>Spermatophyta</taxon>
        <taxon>Magnoliopsida</taxon>
        <taxon>eudicotyledons</taxon>
        <taxon>Gunneridae</taxon>
        <taxon>Pentapetalae</taxon>
        <taxon>asterids</taxon>
        <taxon>lamiids</taxon>
        <taxon>Lamiales</taxon>
        <taxon>Pedaliaceae</taxon>
        <taxon>Sesamum</taxon>
    </lineage>
</organism>